<dbReference type="EMBL" id="VSSQ01000088">
    <property type="protein sequence ID" value="MPL75381.1"/>
    <property type="molecule type" value="Genomic_DNA"/>
</dbReference>
<proteinExistence type="predicted"/>
<reference evidence="3" key="1">
    <citation type="submission" date="2019-08" db="EMBL/GenBank/DDBJ databases">
        <authorList>
            <person name="Kucharzyk K."/>
            <person name="Murdoch R.W."/>
            <person name="Higgins S."/>
            <person name="Loffler F."/>
        </authorList>
    </citation>
    <scope>NUCLEOTIDE SEQUENCE</scope>
</reference>
<feature type="coiled-coil region" evidence="1">
    <location>
        <begin position="121"/>
        <end position="148"/>
    </location>
</feature>
<organism evidence="3">
    <name type="scientific">bioreactor metagenome</name>
    <dbReference type="NCBI Taxonomy" id="1076179"/>
    <lineage>
        <taxon>unclassified sequences</taxon>
        <taxon>metagenomes</taxon>
        <taxon>ecological metagenomes</taxon>
    </lineage>
</organism>
<sequence>MKNNNNLDNKNKNKNKNNNNLDNKNKNKNKNNNNLNNNAIPENIDISFNDINYAIYKIGNWKNDYKINLIGTSNEIPATETTKEHVLSNMNEIRNSTFEMNGKEVNGIVALSIQLNIELQGQNLDDLINEEEKEYKNIVDEINELELEDSNGSIKLENDKFLIYKLEKDHHVTVAKPANGLTLKHHAEEIQRLKEMNE</sequence>
<name>A0A644U8W4_9ZZZZ</name>
<protein>
    <submittedName>
        <fullName evidence="3">Uncharacterized protein</fullName>
    </submittedName>
</protein>
<comment type="caution">
    <text evidence="3">The sequence shown here is derived from an EMBL/GenBank/DDBJ whole genome shotgun (WGS) entry which is preliminary data.</text>
</comment>
<evidence type="ECO:0000313" key="3">
    <source>
        <dbReference type="EMBL" id="MPL75381.1"/>
    </source>
</evidence>
<evidence type="ECO:0000256" key="2">
    <source>
        <dbReference type="SAM" id="MobiDB-lite"/>
    </source>
</evidence>
<gene>
    <name evidence="3" type="ORF">SDC9_21205</name>
</gene>
<evidence type="ECO:0000256" key="1">
    <source>
        <dbReference type="SAM" id="Coils"/>
    </source>
</evidence>
<keyword evidence="1" id="KW-0175">Coiled coil</keyword>
<dbReference type="AlphaFoldDB" id="A0A644U8W4"/>
<feature type="region of interest" description="Disordered" evidence="2">
    <location>
        <begin position="1"/>
        <end position="36"/>
    </location>
</feature>
<accession>A0A644U8W4</accession>